<feature type="compositionally biased region" description="Low complexity" evidence="8">
    <location>
        <begin position="267"/>
        <end position="278"/>
    </location>
</feature>
<dbReference type="GO" id="GO:0005525">
    <property type="term" value="F:GTP binding"/>
    <property type="evidence" value="ECO:0007669"/>
    <property type="project" value="UniProtKB-KW"/>
</dbReference>
<keyword evidence="9" id="KW-0732">Signal</keyword>
<evidence type="ECO:0000256" key="4">
    <source>
        <dbReference type="ARBA" id="ARBA00022917"/>
    </source>
</evidence>
<sequence>MPSMLVLVGTMPSLASLVSLGGASASVSGTSSSDASYALVKRVSLSRRSVKGTKKWLCRYSVSSSSTTTTADFIAEQNNNSASIDSNSFRGSKDGDDSDIVLKQTPKPVLKPPVARVERGLGVNSAPWSRELSNGGKFDGEEERNKVIESLGEVLDKAERLEIPKPGNKEGGEAVKPSQPSANSSNSKNGSYASAGGTKKTKTMKSVWRKGDAVAAVQKVVKESPKIDNRGMQVEPISRVEEEVNAKAGTQLAPPQPPLRPQPRPQPMLQGKPMVAKPPVKKPILKDLGMASKPPVSEEVDSSIKSKERKPILVDKFATKKKGVDPVVSQAVLAPTKPGKGPPSSKFRVEHRNKKNASASPRRRMVAEDVDEDTSELNVSIPGSGRKGRKWSKASRKAARLQAAKDSAPVKAEILEVEEEGMSIEDLAYNLAIGEGDILGYLYSKGIRPDGVQTLDREMVKMICRDYDVEVLDAGSVKVEEMAKKREIFDEEDLDKLEDRPPVITIMGHVDHGKTTLLDYIRKSKVAASEAGGITQGIGAYKVSVPVDGKLQSCVFLDTPGHEAFGAMRARGARVTDIAIIVVAADDGIRPQTNEAIAHAKAAAVPIVIAINKIDKEGASPERVMQELSSLGLMPEDWGGDVPMVQISALKGENIDDLLETVMLVAELQELKANPHRNAKGIVIEAGLDKAKGPFATFIVQKGTLKRGDVVVCGEAFGKVRALFDHSGERVDEAGPSIPVQVIGLNNVPIAGDEFEIVSSLDVAREMAEARAVSLRDERISAKAGDGKVTLSSLASAVSAKKMSGLDLHQLNIILKVDVQGSIEAVRQALQVLPQENVTLKFLLQATGDVSNSDVDLASASEAIIFGFNVKASGSVKKDAENKGVEIRLYRVIYELIDDVRNAMEGLLESVEEQIPIGSAEVRATFSSGSGRVAGCMVNEGKFVKDCGIRVMRKGKTVHVGVLDSLKRVKENVKEVSAGLECGIGMDDYDDWIEGDIIEAFNAVQKRRTLEEASASMSAAIEEAGV</sequence>
<dbReference type="SUPFAM" id="SSF50447">
    <property type="entry name" value="Translation proteins"/>
    <property type="match status" value="2"/>
</dbReference>
<evidence type="ECO:0000256" key="5">
    <source>
        <dbReference type="ARBA" id="ARBA00023134"/>
    </source>
</evidence>
<feature type="region of interest" description="Disordered" evidence="8">
    <location>
        <begin position="330"/>
        <end position="371"/>
    </location>
</feature>
<dbReference type="EMBL" id="JBANAX010000058">
    <property type="protein sequence ID" value="KAL1224132.1"/>
    <property type="molecule type" value="Genomic_DNA"/>
</dbReference>
<evidence type="ECO:0000256" key="7">
    <source>
        <dbReference type="ARBA" id="ARBA00044105"/>
    </source>
</evidence>
<keyword evidence="4" id="KW-0648">Protein biosynthesis</keyword>
<feature type="signal peptide" evidence="9">
    <location>
        <begin position="1"/>
        <end position="25"/>
    </location>
</feature>
<name>A0ABD1C3S7_CARAN</name>
<proteinExistence type="inferred from homology"/>
<dbReference type="FunFam" id="2.40.30.10:FF:000054">
    <property type="entry name" value="Translation initiation factor IF-2"/>
    <property type="match status" value="1"/>
</dbReference>
<accession>A0ABD1C3S7</accession>
<dbReference type="InterPro" id="IPR023115">
    <property type="entry name" value="TIF_IF2_dom3"/>
</dbReference>
<dbReference type="FunFam" id="2.40.30.10:FF:000008">
    <property type="entry name" value="Translation initiation factor IF-2"/>
    <property type="match status" value="1"/>
</dbReference>
<dbReference type="Pfam" id="PF11987">
    <property type="entry name" value="IF-2"/>
    <property type="match status" value="1"/>
</dbReference>
<dbReference type="GO" id="GO:0003743">
    <property type="term" value="F:translation initiation factor activity"/>
    <property type="evidence" value="ECO:0007669"/>
    <property type="project" value="UniProtKB-KW"/>
</dbReference>
<dbReference type="InterPro" id="IPR009000">
    <property type="entry name" value="Transl_B-barrel_sf"/>
</dbReference>
<dbReference type="FunFam" id="3.40.50.300:FF:000019">
    <property type="entry name" value="Translation initiation factor IF-2"/>
    <property type="match status" value="1"/>
</dbReference>
<dbReference type="Gene3D" id="3.40.50.300">
    <property type="entry name" value="P-loop containing nucleotide triphosphate hydrolases"/>
    <property type="match status" value="1"/>
</dbReference>
<organism evidence="11 12">
    <name type="scientific">Cardamine amara subsp. amara</name>
    <dbReference type="NCBI Taxonomy" id="228776"/>
    <lineage>
        <taxon>Eukaryota</taxon>
        <taxon>Viridiplantae</taxon>
        <taxon>Streptophyta</taxon>
        <taxon>Embryophyta</taxon>
        <taxon>Tracheophyta</taxon>
        <taxon>Spermatophyta</taxon>
        <taxon>Magnoliopsida</taxon>
        <taxon>eudicotyledons</taxon>
        <taxon>Gunneridae</taxon>
        <taxon>Pentapetalae</taxon>
        <taxon>rosids</taxon>
        <taxon>malvids</taxon>
        <taxon>Brassicales</taxon>
        <taxon>Brassicaceae</taxon>
        <taxon>Cardamineae</taxon>
        <taxon>Cardamine</taxon>
    </lineage>
</organism>
<dbReference type="InterPro" id="IPR000795">
    <property type="entry name" value="T_Tr_GTP-bd_dom"/>
</dbReference>
<dbReference type="NCBIfam" id="TIGR00487">
    <property type="entry name" value="IF-2"/>
    <property type="match status" value="1"/>
</dbReference>
<dbReference type="InterPro" id="IPR044145">
    <property type="entry name" value="IF2_II"/>
</dbReference>
<dbReference type="SUPFAM" id="SSF52156">
    <property type="entry name" value="Initiation factor IF2/eIF5b, domain 3"/>
    <property type="match status" value="1"/>
</dbReference>
<gene>
    <name evidence="11" type="ORF">V5N11_031273</name>
</gene>
<feature type="chain" id="PRO_5044805408" description="Translation initiation factor IF-2, chloroplastic" evidence="9">
    <location>
        <begin position="26"/>
        <end position="1026"/>
    </location>
</feature>
<dbReference type="InterPro" id="IPR036925">
    <property type="entry name" value="TIF_IF2_dom3_sf"/>
</dbReference>
<dbReference type="Proteomes" id="UP001558713">
    <property type="component" value="Unassembled WGS sequence"/>
</dbReference>
<feature type="compositionally biased region" description="Basic and acidic residues" evidence="8">
    <location>
        <begin position="158"/>
        <end position="173"/>
    </location>
</feature>
<dbReference type="FunFam" id="3.40.50.10050:FF:000001">
    <property type="entry name" value="Translation initiation factor IF-2"/>
    <property type="match status" value="1"/>
</dbReference>
<dbReference type="InterPro" id="IPR005225">
    <property type="entry name" value="Small_GTP-bd"/>
</dbReference>
<feature type="compositionally biased region" description="Low complexity" evidence="8">
    <location>
        <begin position="337"/>
        <end position="346"/>
    </location>
</feature>
<feature type="compositionally biased region" description="Pro residues" evidence="8">
    <location>
        <begin position="254"/>
        <end position="266"/>
    </location>
</feature>
<dbReference type="Pfam" id="PF00009">
    <property type="entry name" value="GTP_EFTU"/>
    <property type="match status" value="1"/>
</dbReference>
<comment type="similarity">
    <text evidence="1">Belongs to the TRAFAC class translation factor GTPase superfamily. Classic translation factor GTPase family. IF-2 subfamily.</text>
</comment>
<evidence type="ECO:0000256" key="9">
    <source>
        <dbReference type="SAM" id="SignalP"/>
    </source>
</evidence>
<dbReference type="PANTHER" id="PTHR43381:SF5">
    <property type="entry name" value="TR-TYPE G DOMAIN-CONTAINING PROTEIN"/>
    <property type="match status" value="1"/>
</dbReference>
<dbReference type="InterPro" id="IPR015760">
    <property type="entry name" value="TIF_IF2"/>
</dbReference>
<evidence type="ECO:0000256" key="8">
    <source>
        <dbReference type="SAM" id="MobiDB-lite"/>
    </source>
</evidence>
<evidence type="ECO:0000313" key="12">
    <source>
        <dbReference type="Proteomes" id="UP001558713"/>
    </source>
</evidence>
<dbReference type="InterPro" id="IPR053905">
    <property type="entry name" value="EF-G-like_DII"/>
</dbReference>
<evidence type="ECO:0000256" key="1">
    <source>
        <dbReference type="ARBA" id="ARBA00007733"/>
    </source>
</evidence>
<dbReference type="Pfam" id="PF22042">
    <property type="entry name" value="EF-G_D2"/>
    <property type="match status" value="1"/>
</dbReference>
<dbReference type="CDD" id="cd03702">
    <property type="entry name" value="IF2_mtIF2_II"/>
    <property type="match status" value="1"/>
</dbReference>
<evidence type="ECO:0000256" key="2">
    <source>
        <dbReference type="ARBA" id="ARBA00022540"/>
    </source>
</evidence>
<dbReference type="PROSITE" id="PS51722">
    <property type="entry name" value="G_TR_2"/>
    <property type="match status" value="1"/>
</dbReference>
<feature type="region of interest" description="Disordered" evidence="8">
    <location>
        <begin position="248"/>
        <end position="306"/>
    </location>
</feature>
<evidence type="ECO:0000256" key="3">
    <source>
        <dbReference type="ARBA" id="ARBA00022741"/>
    </source>
</evidence>
<dbReference type="CDD" id="cd03692">
    <property type="entry name" value="mtIF2_IVc"/>
    <property type="match status" value="1"/>
</dbReference>
<dbReference type="HAMAP" id="MF_00100_B">
    <property type="entry name" value="IF_2_B"/>
    <property type="match status" value="1"/>
</dbReference>
<dbReference type="NCBIfam" id="TIGR00231">
    <property type="entry name" value="small_GTP"/>
    <property type="match status" value="1"/>
</dbReference>
<keyword evidence="5" id="KW-0342">GTP-binding</keyword>
<comment type="caution">
    <text evidence="11">The sequence shown here is derived from an EMBL/GenBank/DDBJ whole genome shotgun (WGS) entry which is preliminary data.</text>
</comment>
<feature type="compositionally biased region" description="Polar residues" evidence="8">
    <location>
        <begin position="178"/>
        <end position="192"/>
    </location>
</feature>
<dbReference type="CDD" id="cd01887">
    <property type="entry name" value="IF2_eIF5B"/>
    <property type="match status" value="1"/>
</dbReference>
<protein>
    <recommendedName>
        <fullName evidence="7">Translation initiation factor IF-2, chloroplastic</fullName>
    </recommendedName>
</protein>
<evidence type="ECO:0000256" key="6">
    <source>
        <dbReference type="ARBA" id="ARBA00025162"/>
    </source>
</evidence>
<evidence type="ECO:0000259" key="10">
    <source>
        <dbReference type="PROSITE" id="PS51722"/>
    </source>
</evidence>
<dbReference type="PROSITE" id="PS01176">
    <property type="entry name" value="IF2"/>
    <property type="match status" value="1"/>
</dbReference>
<dbReference type="PANTHER" id="PTHR43381">
    <property type="entry name" value="TRANSLATION INITIATION FACTOR IF-2-RELATED"/>
    <property type="match status" value="1"/>
</dbReference>
<dbReference type="Pfam" id="PF04760">
    <property type="entry name" value="IF2_N"/>
    <property type="match status" value="1"/>
</dbReference>
<keyword evidence="12" id="KW-1185">Reference proteome</keyword>
<keyword evidence="3" id="KW-0547">Nucleotide-binding</keyword>
<dbReference type="SUPFAM" id="SSF52540">
    <property type="entry name" value="P-loop containing nucleoside triphosphate hydrolases"/>
    <property type="match status" value="1"/>
</dbReference>
<dbReference type="InterPro" id="IPR000178">
    <property type="entry name" value="TF_IF2_bacterial-like"/>
</dbReference>
<reference evidence="11 12" key="1">
    <citation type="submission" date="2024-04" db="EMBL/GenBank/DDBJ databases">
        <title>Genome assembly C_amara_ONT_v2.</title>
        <authorList>
            <person name="Yant L."/>
            <person name="Moore C."/>
            <person name="Slenker M."/>
        </authorList>
    </citation>
    <scope>NUCLEOTIDE SEQUENCE [LARGE SCALE GENOMIC DNA]</scope>
    <source>
        <tissue evidence="11">Leaf</tissue>
    </source>
</reference>
<dbReference type="PRINTS" id="PR00315">
    <property type="entry name" value="ELONGATNFCT"/>
</dbReference>
<feature type="domain" description="Tr-type G" evidence="10">
    <location>
        <begin position="499"/>
        <end position="672"/>
    </location>
</feature>
<dbReference type="Gene3D" id="2.40.30.10">
    <property type="entry name" value="Translation factors"/>
    <property type="match status" value="2"/>
</dbReference>
<evidence type="ECO:0000313" key="11">
    <source>
        <dbReference type="EMBL" id="KAL1224132.1"/>
    </source>
</evidence>
<dbReference type="Gene3D" id="3.40.50.10050">
    <property type="entry name" value="Translation initiation factor IF- 2, domain 3"/>
    <property type="match status" value="1"/>
</dbReference>
<comment type="function">
    <text evidence="6">One of the essential components for the initiation of protein synthesis. Protects formylmethionyl-tRNA from spontaneous hydrolysis and promotes its binding to the 30S ribosomal subunits. Also involved in the hydrolysis of GTP during the formation of the 70S ribosomal complex.</text>
</comment>
<keyword evidence="2 11" id="KW-0396">Initiation factor</keyword>
<dbReference type="AlphaFoldDB" id="A0ABD1C3S7"/>
<feature type="region of interest" description="Disordered" evidence="8">
    <location>
        <begin position="158"/>
        <end position="206"/>
    </location>
</feature>
<dbReference type="InterPro" id="IPR006847">
    <property type="entry name" value="IF2_N"/>
</dbReference>
<dbReference type="InterPro" id="IPR027417">
    <property type="entry name" value="P-loop_NTPase"/>
</dbReference>